<dbReference type="KEGG" id="ayw:AYWB_131"/>
<accession>Q2NJZ5</accession>
<organism evidence="1 2">
    <name type="scientific">Aster yellows witches'-broom phytoplasma (strain AYWB)</name>
    <dbReference type="NCBI Taxonomy" id="322098"/>
    <lineage>
        <taxon>Bacteria</taxon>
        <taxon>Bacillati</taxon>
        <taxon>Mycoplasmatota</taxon>
        <taxon>Mollicutes</taxon>
        <taxon>Acholeplasmatales</taxon>
        <taxon>Acholeplasmataceae</taxon>
        <taxon>Candidatus Phytoplasma</taxon>
        <taxon>16SrI (Aster yellows group)</taxon>
    </lineage>
</organism>
<protein>
    <submittedName>
        <fullName evidence="1">Uncharacterized protein</fullName>
    </submittedName>
</protein>
<dbReference type="EMBL" id="CP000061">
    <property type="protein sequence ID" value="ABC65248.1"/>
    <property type="molecule type" value="Genomic_DNA"/>
</dbReference>
<evidence type="ECO:0000313" key="2">
    <source>
        <dbReference type="Proteomes" id="UP000001934"/>
    </source>
</evidence>
<dbReference type="AlphaFoldDB" id="Q2NJZ5"/>
<reference evidence="1 2" key="1">
    <citation type="journal article" date="2006" name="J. Bacteriol.">
        <title>Living with genome instability: the adaptation of phytoplasmas to diverse environments of their insect and plant hosts.</title>
        <authorList>
            <person name="Bai X."/>
            <person name="Zhang J."/>
            <person name="Ewing A."/>
            <person name="Miller S.A."/>
            <person name="Jancso Radek A."/>
            <person name="Shevchenko D.V."/>
            <person name="Tsukerman K."/>
            <person name="Walunas T."/>
            <person name="Lapidus A."/>
            <person name="Campbell J.W."/>
            <person name="Hogenhout S.A."/>
        </authorList>
    </citation>
    <scope>NUCLEOTIDE SEQUENCE [LARGE SCALE GENOMIC DNA]</scope>
    <source>
        <strain evidence="1 2">AYWB</strain>
    </source>
</reference>
<evidence type="ECO:0000313" key="1">
    <source>
        <dbReference type="EMBL" id="ABC65248.1"/>
    </source>
</evidence>
<proteinExistence type="predicted"/>
<dbReference type="HOGENOM" id="CLU_3076320_0_0_14"/>
<keyword evidence="2" id="KW-1185">Reference proteome</keyword>
<gene>
    <name evidence="1" type="ordered locus">AYWB_131</name>
</gene>
<dbReference type="Proteomes" id="UP000001934">
    <property type="component" value="Chromosome"/>
</dbReference>
<name>Q2NJZ5_AYWBP</name>
<sequence>MTPLLFMQHILSLGLSLMATSKKFLFKKDAHTSAPQTLIVLLLDHAQSYKCN</sequence>